<comment type="subcellular location">
    <subcellularLocation>
        <location evidence="2">Cytoplasm</location>
    </subcellularLocation>
</comment>
<comment type="similarity">
    <text evidence="1 2">Belongs to the Iojap/RsfS family.</text>
</comment>
<evidence type="ECO:0000313" key="3">
    <source>
        <dbReference type="EMBL" id="KJJ83646.1"/>
    </source>
</evidence>
<dbReference type="GO" id="GO:0042256">
    <property type="term" value="P:cytosolic ribosome assembly"/>
    <property type="evidence" value="ECO:0007669"/>
    <property type="project" value="UniProtKB-UniRule"/>
</dbReference>
<dbReference type="Pfam" id="PF02410">
    <property type="entry name" value="RsfS"/>
    <property type="match status" value="1"/>
</dbReference>
<dbReference type="EMBL" id="JYNY01000415">
    <property type="protein sequence ID" value="KJJ84033.1"/>
    <property type="molecule type" value="Genomic_DNA"/>
</dbReference>
<accession>A0A0F0CMD2</accession>
<evidence type="ECO:0000313" key="11">
    <source>
        <dbReference type="EMBL" id="KJJ85048.1"/>
    </source>
</evidence>
<dbReference type="Proteomes" id="UP000033428">
    <property type="component" value="Unassembled WGS sequence"/>
</dbReference>
<dbReference type="EMBL" id="JYNY01000034">
    <property type="protein sequence ID" value="KJJ85949.1"/>
    <property type="molecule type" value="Genomic_DNA"/>
</dbReference>
<keyword evidence="13" id="KW-1185">Reference proteome</keyword>
<dbReference type="PANTHER" id="PTHR21043">
    <property type="entry name" value="IOJAP SUPERFAMILY ORTHOLOG"/>
    <property type="match status" value="1"/>
</dbReference>
<dbReference type="EMBL" id="JYNY01000226">
    <property type="protein sequence ID" value="KJJ85048.1"/>
    <property type="molecule type" value="Genomic_DNA"/>
</dbReference>
<proteinExistence type="inferred from homology"/>
<dbReference type="SUPFAM" id="SSF81301">
    <property type="entry name" value="Nucleotidyltransferase"/>
    <property type="match status" value="1"/>
</dbReference>
<dbReference type="GO" id="GO:0017148">
    <property type="term" value="P:negative regulation of translation"/>
    <property type="evidence" value="ECO:0007669"/>
    <property type="project" value="UniProtKB-UniRule"/>
</dbReference>
<protein>
    <recommendedName>
        <fullName evidence="2">Ribosomal silencing factor RsfS</fullName>
    </recommendedName>
</protein>
<comment type="caution">
    <text evidence="7">The sequence shown here is derived from an EMBL/GenBank/DDBJ whole genome shotgun (WGS) entry which is preliminary data.</text>
</comment>
<dbReference type="AlphaFoldDB" id="A0A0F0CMD2"/>
<organism evidence="7 13">
    <name type="scientific">Candidatus Omnitrophus magneticus</name>
    <dbReference type="NCBI Taxonomy" id="1609969"/>
    <lineage>
        <taxon>Bacteria</taxon>
        <taxon>Pseudomonadati</taxon>
        <taxon>Candidatus Omnitrophota</taxon>
        <taxon>Candidatus Omnitrophus</taxon>
    </lineage>
</organism>
<evidence type="ECO:0000313" key="5">
    <source>
        <dbReference type="EMBL" id="KJJ84033.1"/>
    </source>
</evidence>
<dbReference type="EMBL" id="JYNY01000423">
    <property type="protein sequence ID" value="KJJ83998.1"/>
    <property type="molecule type" value="Genomic_DNA"/>
</dbReference>
<comment type="function">
    <text evidence="2">Functions as a ribosomal silencing factor. Interacts with ribosomal protein uL14 (rplN), blocking formation of intersubunit bridge B8. Prevents association of the 30S and 50S ribosomal subunits and the formation of functional ribosomes, thus repressing translation.</text>
</comment>
<dbReference type="EMBL" id="JYNY01000516">
    <property type="protein sequence ID" value="KJJ83646.1"/>
    <property type="molecule type" value="Genomic_DNA"/>
</dbReference>
<dbReference type="EMBL" id="JYNY01000341">
    <property type="protein sequence ID" value="KJJ84498.1"/>
    <property type="molecule type" value="Genomic_DNA"/>
</dbReference>
<evidence type="ECO:0000313" key="8">
    <source>
        <dbReference type="EMBL" id="KJJ84800.1"/>
    </source>
</evidence>
<dbReference type="GO" id="GO:0005737">
    <property type="term" value="C:cytoplasm"/>
    <property type="evidence" value="ECO:0007669"/>
    <property type="project" value="UniProtKB-SubCell"/>
</dbReference>
<comment type="subunit">
    <text evidence="2">Interacts with ribosomal protein uL14 (rplN).</text>
</comment>
<dbReference type="Gene3D" id="3.30.460.10">
    <property type="entry name" value="Beta Polymerase, domain 2"/>
    <property type="match status" value="1"/>
</dbReference>
<keyword evidence="2" id="KW-0810">Translation regulation</keyword>
<dbReference type="InterPro" id="IPR043519">
    <property type="entry name" value="NT_sf"/>
</dbReference>
<evidence type="ECO:0000256" key="1">
    <source>
        <dbReference type="ARBA" id="ARBA00010574"/>
    </source>
</evidence>
<name>A0A0F0CMD2_9BACT</name>
<keyword evidence="2" id="KW-0678">Repressor</keyword>
<dbReference type="GO" id="GO:0043023">
    <property type="term" value="F:ribosomal large subunit binding"/>
    <property type="evidence" value="ECO:0007669"/>
    <property type="project" value="TreeGrafter"/>
</dbReference>
<sequence length="139" mass="15700">MVKRKIKDLALEKAHAIARVALEKEGEDILVLDLTKSANIFNYFVLITAGSSKRVQSIAKAIDEELSVNWKQNARLEGKNNPSWTLVDAGDVIAHVFYKDARNFYGIERLWLSAPREEINEKCLKKTLKKKLSKSSAKA</sequence>
<evidence type="ECO:0000256" key="2">
    <source>
        <dbReference type="HAMAP-Rule" id="MF_01477"/>
    </source>
</evidence>
<dbReference type="EMBL" id="JYNY01000261">
    <property type="protein sequence ID" value="KJJ84800.1"/>
    <property type="molecule type" value="Genomic_DNA"/>
</dbReference>
<keyword evidence="2" id="KW-0963">Cytoplasm</keyword>
<evidence type="ECO:0000313" key="12">
    <source>
        <dbReference type="EMBL" id="KJJ85949.1"/>
    </source>
</evidence>
<evidence type="ECO:0000313" key="13">
    <source>
        <dbReference type="Proteomes" id="UP000033428"/>
    </source>
</evidence>
<dbReference type="EMBL" id="JYNY01000378">
    <property type="protein sequence ID" value="KJJ84253.1"/>
    <property type="molecule type" value="Genomic_DNA"/>
</dbReference>
<dbReference type="InterPro" id="IPR004394">
    <property type="entry name" value="Iojap/RsfS/C7orf30"/>
</dbReference>
<evidence type="ECO:0000313" key="7">
    <source>
        <dbReference type="EMBL" id="KJJ84498.1"/>
    </source>
</evidence>
<dbReference type="PANTHER" id="PTHR21043:SF0">
    <property type="entry name" value="MITOCHONDRIAL ASSEMBLY OF RIBOSOMAL LARGE SUBUNIT PROTEIN 1"/>
    <property type="match status" value="1"/>
</dbReference>
<dbReference type="GO" id="GO:0090071">
    <property type="term" value="P:negative regulation of ribosome biogenesis"/>
    <property type="evidence" value="ECO:0007669"/>
    <property type="project" value="UniProtKB-UniRule"/>
</dbReference>
<evidence type="ECO:0000313" key="4">
    <source>
        <dbReference type="EMBL" id="KJJ83998.1"/>
    </source>
</evidence>
<dbReference type="EMBL" id="JYNY01000228">
    <property type="protein sequence ID" value="KJJ85019.1"/>
    <property type="molecule type" value="Genomic_DNA"/>
</dbReference>
<reference evidence="7 13" key="1">
    <citation type="submission" date="2015-02" db="EMBL/GenBank/DDBJ databases">
        <title>Single-cell genomics of uncultivated deep-branching MTB reveals a conserved set of magnetosome genes.</title>
        <authorList>
            <person name="Kolinko S."/>
            <person name="Richter M."/>
            <person name="Glockner F.O."/>
            <person name="Brachmann A."/>
            <person name="Schuler D."/>
        </authorList>
    </citation>
    <scope>NUCLEOTIDE SEQUENCE [LARGE SCALE GENOMIC DNA]</scope>
    <source>
        <strain evidence="7">SKK-01</strain>
    </source>
</reference>
<dbReference type="NCBIfam" id="TIGR00090">
    <property type="entry name" value="rsfS_iojap_ybeB"/>
    <property type="match status" value="1"/>
</dbReference>
<evidence type="ECO:0000313" key="10">
    <source>
        <dbReference type="EMBL" id="KJJ85019.1"/>
    </source>
</evidence>
<dbReference type="HAMAP" id="MF_01477">
    <property type="entry name" value="Iojap_RsfS"/>
    <property type="match status" value="1"/>
</dbReference>
<evidence type="ECO:0000313" key="6">
    <source>
        <dbReference type="EMBL" id="KJJ84253.1"/>
    </source>
</evidence>
<dbReference type="EMBL" id="JYNY01000241">
    <property type="protein sequence ID" value="KJJ84892.1"/>
    <property type="molecule type" value="Genomic_DNA"/>
</dbReference>
<gene>
    <name evidence="2" type="primary">rsfS</name>
    <name evidence="12" type="ORF">OMAG_000184</name>
    <name evidence="11" type="ORF">OMAG_001092</name>
    <name evidence="10" type="ORF">OMAG_001113</name>
    <name evidence="9" type="ORF">OMAG_001239</name>
    <name evidence="8" type="ORF">OMAG_001330</name>
    <name evidence="7" type="ORF">OMAG_001602</name>
    <name evidence="6" type="ORF">OMAG_001878</name>
    <name evidence="5" type="ORF">OMAG_002098</name>
    <name evidence="4" type="ORF">OMAG_002135</name>
    <name evidence="3" type="ORF">OMAG_002505</name>
</gene>
<evidence type="ECO:0000313" key="9">
    <source>
        <dbReference type="EMBL" id="KJJ84892.1"/>
    </source>
</evidence>